<comment type="caution">
    <text evidence="2">The sequence shown here is derived from an EMBL/GenBank/DDBJ whole genome shotgun (WGS) entry which is preliminary data.</text>
</comment>
<evidence type="ECO:0000313" key="2">
    <source>
        <dbReference type="EMBL" id="OAE28430.1"/>
    </source>
</evidence>
<sequence length="174" mass="19068">MPSGAYQPTGRSRTKELRRRLQSRYIKKPAKVAAAARTHNTLHAAVQFGDGAWRSLEAPPKLAVAQRPPKSDVGGTGPPQKQNKVAVAGELAPVTRRRKIWTRPLWTFLDDVGAPPPPAARKASSLNQSVRWVGTLNERTVRNPFDQKSEGAFGGILRPPDGRGKRWLPLLATT</sequence>
<evidence type="ECO:0000313" key="3">
    <source>
        <dbReference type="Proteomes" id="UP000077202"/>
    </source>
</evidence>
<feature type="region of interest" description="Disordered" evidence="1">
    <location>
        <begin position="61"/>
        <end position="84"/>
    </location>
</feature>
<feature type="region of interest" description="Disordered" evidence="1">
    <location>
        <begin position="144"/>
        <end position="174"/>
    </location>
</feature>
<organism evidence="2 3">
    <name type="scientific">Marchantia polymorpha subsp. ruderalis</name>
    <dbReference type="NCBI Taxonomy" id="1480154"/>
    <lineage>
        <taxon>Eukaryota</taxon>
        <taxon>Viridiplantae</taxon>
        <taxon>Streptophyta</taxon>
        <taxon>Embryophyta</taxon>
        <taxon>Marchantiophyta</taxon>
        <taxon>Marchantiopsida</taxon>
        <taxon>Marchantiidae</taxon>
        <taxon>Marchantiales</taxon>
        <taxon>Marchantiaceae</taxon>
        <taxon>Marchantia</taxon>
    </lineage>
</organism>
<accession>A0A176W5V7</accession>
<keyword evidence="3" id="KW-1185">Reference proteome</keyword>
<reference evidence="2" key="1">
    <citation type="submission" date="2016-03" db="EMBL/GenBank/DDBJ databases">
        <title>Mechanisms controlling the formation of the plant cell surface in tip-growing cells are functionally conserved among land plants.</title>
        <authorList>
            <person name="Honkanen S."/>
            <person name="Jones V.A."/>
            <person name="Morieri G."/>
            <person name="Champion C."/>
            <person name="Hetherington A.J."/>
            <person name="Kelly S."/>
            <person name="Saint-Marcoux D."/>
            <person name="Proust H."/>
            <person name="Prescott H."/>
            <person name="Dolan L."/>
        </authorList>
    </citation>
    <scope>NUCLEOTIDE SEQUENCE [LARGE SCALE GENOMIC DNA]</scope>
    <source>
        <tissue evidence="2">Whole gametophyte</tissue>
    </source>
</reference>
<gene>
    <name evidence="2" type="ORF">AXG93_115s1190</name>
</gene>
<name>A0A176W5V7_MARPO</name>
<dbReference type="AlphaFoldDB" id="A0A176W5V7"/>
<protein>
    <submittedName>
        <fullName evidence="2">Uncharacterized protein</fullName>
    </submittedName>
</protein>
<proteinExistence type="predicted"/>
<evidence type="ECO:0000256" key="1">
    <source>
        <dbReference type="SAM" id="MobiDB-lite"/>
    </source>
</evidence>
<dbReference type="Proteomes" id="UP000077202">
    <property type="component" value="Unassembled WGS sequence"/>
</dbReference>
<dbReference type="EMBL" id="LVLJ01001739">
    <property type="protein sequence ID" value="OAE28430.1"/>
    <property type="molecule type" value="Genomic_DNA"/>
</dbReference>